<dbReference type="PRINTS" id="PR00344">
    <property type="entry name" value="BCTRLSENSOR"/>
</dbReference>
<evidence type="ECO:0000256" key="8">
    <source>
        <dbReference type="SAM" id="Phobius"/>
    </source>
</evidence>
<comment type="caution">
    <text evidence="11">The sequence shown here is derived from an EMBL/GenBank/DDBJ whole genome shotgun (WGS) entry which is preliminary data.</text>
</comment>
<dbReference type="InterPro" id="IPR004358">
    <property type="entry name" value="Sig_transdc_His_kin-like_C"/>
</dbReference>
<dbReference type="InterPro" id="IPR021796">
    <property type="entry name" value="Tll0287-like_dom"/>
</dbReference>
<dbReference type="GO" id="GO:0005886">
    <property type="term" value="C:plasma membrane"/>
    <property type="evidence" value="ECO:0007669"/>
    <property type="project" value="TreeGrafter"/>
</dbReference>
<protein>
    <recommendedName>
        <fullName evidence="2">histidine kinase</fullName>
        <ecNumber evidence="2">2.7.13.3</ecNumber>
    </recommendedName>
</protein>
<gene>
    <name evidence="11" type="ORF">A2557_10560</name>
</gene>
<feature type="modified residue" description="4-aspartylphosphate" evidence="7">
    <location>
        <position position="798"/>
    </location>
</feature>
<dbReference type="PROSITE" id="PS50110">
    <property type="entry name" value="RESPONSE_REGULATORY"/>
    <property type="match status" value="1"/>
</dbReference>
<dbReference type="Gene3D" id="1.10.287.130">
    <property type="match status" value="1"/>
</dbReference>
<dbReference type="CDD" id="cd00130">
    <property type="entry name" value="PAS"/>
    <property type="match status" value="1"/>
</dbReference>
<keyword evidence="8" id="KW-0812">Transmembrane</keyword>
<evidence type="ECO:0000313" key="12">
    <source>
        <dbReference type="Proteomes" id="UP000177583"/>
    </source>
</evidence>
<dbReference type="EMBL" id="MFNF01000026">
    <property type="protein sequence ID" value="OGH02076.1"/>
    <property type="molecule type" value="Genomic_DNA"/>
</dbReference>
<feature type="domain" description="Histidine kinase" evidence="9">
    <location>
        <begin position="509"/>
        <end position="729"/>
    </location>
</feature>
<dbReference type="GO" id="GO:0009927">
    <property type="term" value="F:histidine phosphotransfer kinase activity"/>
    <property type="evidence" value="ECO:0007669"/>
    <property type="project" value="TreeGrafter"/>
</dbReference>
<evidence type="ECO:0000259" key="10">
    <source>
        <dbReference type="PROSITE" id="PS50110"/>
    </source>
</evidence>
<dbReference type="Gene3D" id="3.30.450.20">
    <property type="entry name" value="PAS domain"/>
    <property type="match status" value="1"/>
</dbReference>
<dbReference type="InterPro" id="IPR005467">
    <property type="entry name" value="His_kinase_dom"/>
</dbReference>
<dbReference type="InterPro" id="IPR003594">
    <property type="entry name" value="HATPase_dom"/>
</dbReference>
<dbReference type="SUPFAM" id="SSF55874">
    <property type="entry name" value="ATPase domain of HSP90 chaperone/DNA topoisomerase II/histidine kinase"/>
    <property type="match status" value="1"/>
</dbReference>
<evidence type="ECO:0000256" key="3">
    <source>
        <dbReference type="ARBA" id="ARBA00022553"/>
    </source>
</evidence>
<evidence type="ECO:0000256" key="2">
    <source>
        <dbReference type="ARBA" id="ARBA00012438"/>
    </source>
</evidence>
<dbReference type="Pfam" id="PF00512">
    <property type="entry name" value="HisKA"/>
    <property type="match status" value="1"/>
</dbReference>
<keyword evidence="4" id="KW-0808">Transferase</keyword>
<dbReference type="SUPFAM" id="SSF55785">
    <property type="entry name" value="PYP-like sensor domain (PAS domain)"/>
    <property type="match status" value="1"/>
</dbReference>
<dbReference type="SUPFAM" id="SSF52172">
    <property type="entry name" value="CheY-like"/>
    <property type="match status" value="1"/>
</dbReference>
<dbReference type="GO" id="GO:0000155">
    <property type="term" value="F:phosphorelay sensor kinase activity"/>
    <property type="evidence" value="ECO:0007669"/>
    <property type="project" value="InterPro"/>
</dbReference>
<sequence length="864" mass="97232">MYPLQTCFFLDLYRQGYENQTGALFGRFCQQPKTTMARNPIKTAKGTFTWILTLLMLLVACGFVLGVNLLMRKQALLEAEEKATLLLQHNLSIHSYLNQVQKPQLLELLKDQIAQGYFDPSWMSSTFAVRNIDANYRHLAREQYYYKEAAINARSPLNEADPFEKEFLLRLNQDPKLQIRSGTREVNGEPFFEVLSRGETLEPGCMRCHSTPQEAPKGLVDYYGPDRSFGRHLGEVVSVVSIRIPLQTAYRTNNQASLVLSLGFLLVLGVVFLLQRRLAQEHLVRPLKRLQDQVEVLTQNPGTKGQQLLLEAGEEFGGLVGGLNQLLSRADHYKAKLEDSNFSLYRQMEELDQVHKEMERINRRFLELVGNVPGVVFQLESGLDNQIQPIFVSEKVRDFYGVDPQEVRQNFFALWAFVDLADQVEMEKQIQGVFEGAEGFTCEHLVEVPGADKRWFKWVVHVTGEAFGIRTWNGLVVEVTDQKLQAARLEEAHSQAEKANQAKSGYLATLSHEVRTPINAILGYGALLEPQLAEGPLKNYLEAMLSAAKSLLEIINDILDFSKMEAGKLQLHEEPVRPAELVEQAVTGLRLLAQNKGLLCQVELDGLADQCYLLDRVRLTQVINNLLSNALKFTDQGQVTLRLKGREVGPLRVELTLEVEDTGIGISPEELGRIFEPFEHHEEAGRFFEGTGLGLPITQRLVDLMGGTLEVRSQLGQGSFFVVRLFATPCLESSSPKEEARPVQFAPALVLVVDDMEINRLLLVQLLKQAGLQAFEAVDGQEALRRAQEINPQLILMDLKMRQMGGIEATRRLKESPGTAAIPVLALSAATLEGEEAQRFDGVLTKPIEPQELYRELSRFLARR</sequence>
<dbReference type="AlphaFoldDB" id="A0A1F6GV67"/>
<evidence type="ECO:0000256" key="6">
    <source>
        <dbReference type="ARBA" id="ARBA00023012"/>
    </source>
</evidence>
<dbReference type="CDD" id="cd00082">
    <property type="entry name" value="HisKA"/>
    <property type="match status" value="1"/>
</dbReference>
<feature type="transmembrane region" description="Helical" evidence="8">
    <location>
        <begin position="256"/>
        <end position="274"/>
    </location>
</feature>
<dbReference type="Gene3D" id="3.40.50.2300">
    <property type="match status" value="1"/>
</dbReference>
<evidence type="ECO:0000256" key="7">
    <source>
        <dbReference type="PROSITE-ProRule" id="PRU00169"/>
    </source>
</evidence>
<evidence type="ECO:0000259" key="9">
    <source>
        <dbReference type="PROSITE" id="PS50109"/>
    </source>
</evidence>
<dbReference type="PROSITE" id="PS50109">
    <property type="entry name" value="HIS_KIN"/>
    <property type="match status" value="1"/>
</dbReference>
<keyword evidence="6" id="KW-0902">Two-component regulatory system</keyword>
<dbReference type="PANTHER" id="PTHR43047">
    <property type="entry name" value="TWO-COMPONENT HISTIDINE PROTEIN KINASE"/>
    <property type="match status" value="1"/>
</dbReference>
<organism evidence="11 12">
    <name type="scientific">Candidatus Lambdaproteobacteria bacterium RIFOXYD2_FULL_56_26</name>
    <dbReference type="NCBI Taxonomy" id="1817773"/>
    <lineage>
        <taxon>Bacteria</taxon>
        <taxon>Pseudomonadati</taxon>
        <taxon>Pseudomonadota</taxon>
        <taxon>Candidatus Lambdaproteobacteria</taxon>
    </lineage>
</organism>
<comment type="catalytic activity">
    <reaction evidence="1">
        <text>ATP + protein L-histidine = ADP + protein N-phospho-L-histidine.</text>
        <dbReference type="EC" id="2.7.13.3"/>
    </reaction>
</comment>
<keyword evidence="8" id="KW-1133">Transmembrane helix</keyword>
<dbReference type="InterPro" id="IPR011006">
    <property type="entry name" value="CheY-like_superfamily"/>
</dbReference>
<dbReference type="Pfam" id="PF02518">
    <property type="entry name" value="HATPase_c"/>
    <property type="match status" value="1"/>
</dbReference>
<name>A0A1F6GV67_9PROT</name>
<dbReference type="Pfam" id="PF00072">
    <property type="entry name" value="Response_reg"/>
    <property type="match status" value="1"/>
</dbReference>
<proteinExistence type="predicted"/>
<evidence type="ECO:0000256" key="1">
    <source>
        <dbReference type="ARBA" id="ARBA00000085"/>
    </source>
</evidence>
<evidence type="ECO:0000256" key="4">
    <source>
        <dbReference type="ARBA" id="ARBA00022679"/>
    </source>
</evidence>
<keyword evidence="8" id="KW-0472">Membrane</keyword>
<dbReference type="CDD" id="cd17546">
    <property type="entry name" value="REC_hyHK_CKI1_RcsC-like"/>
    <property type="match status" value="1"/>
</dbReference>
<feature type="domain" description="Response regulatory" evidence="10">
    <location>
        <begin position="749"/>
        <end position="861"/>
    </location>
</feature>
<keyword evidence="3 7" id="KW-0597">Phosphoprotein</keyword>
<evidence type="ECO:0000313" key="11">
    <source>
        <dbReference type="EMBL" id="OGH02076.1"/>
    </source>
</evidence>
<keyword evidence="5" id="KW-0418">Kinase</keyword>
<dbReference type="Gene3D" id="3.30.565.10">
    <property type="entry name" value="Histidine kinase-like ATPase, C-terminal domain"/>
    <property type="match status" value="1"/>
</dbReference>
<dbReference type="SMART" id="SM00448">
    <property type="entry name" value="REC"/>
    <property type="match status" value="1"/>
</dbReference>
<dbReference type="InterPro" id="IPR001789">
    <property type="entry name" value="Sig_transdc_resp-reg_receiver"/>
</dbReference>
<evidence type="ECO:0000256" key="5">
    <source>
        <dbReference type="ARBA" id="ARBA00022777"/>
    </source>
</evidence>
<dbReference type="CDD" id="cd16922">
    <property type="entry name" value="HATPase_EvgS-ArcB-TorS-like"/>
    <property type="match status" value="1"/>
</dbReference>
<dbReference type="EC" id="2.7.13.3" evidence="2"/>
<dbReference type="InterPro" id="IPR036890">
    <property type="entry name" value="HATPase_C_sf"/>
</dbReference>
<dbReference type="InterPro" id="IPR000014">
    <property type="entry name" value="PAS"/>
</dbReference>
<reference evidence="11 12" key="1">
    <citation type="journal article" date="2016" name="Nat. Commun.">
        <title>Thousands of microbial genomes shed light on interconnected biogeochemical processes in an aquifer system.</title>
        <authorList>
            <person name="Anantharaman K."/>
            <person name="Brown C.T."/>
            <person name="Hug L.A."/>
            <person name="Sharon I."/>
            <person name="Castelle C.J."/>
            <person name="Probst A.J."/>
            <person name="Thomas B.C."/>
            <person name="Singh A."/>
            <person name="Wilkins M.J."/>
            <person name="Karaoz U."/>
            <person name="Brodie E.L."/>
            <person name="Williams K.H."/>
            <person name="Hubbard S.S."/>
            <person name="Banfield J.F."/>
        </authorList>
    </citation>
    <scope>NUCLEOTIDE SEQUENCE [LARGE SCALE GENOMIC DNA]</scope>
</reference>
<dbReference type="SUPFAM" id="SSF47384">
    <property type="entry name" value="Homodimeric domain of signal transducing histidine kinase"/>
    <property type="match status" value="1"/>
</dbReference>
<dbReference type="FunFam" id="3.30.565.10:FF:000010">
    <property type="entry name" value="Sensor histidine kinase RcsC"/>
    <property type="match status" value="1"/>
</dbReference>
<dbReference type="InterPro" id="IPR003661">
    <property type="entry name" value="HisK_dim/P_dom"/>
</dbReference>
<dbReference type="InterPro" id="IPR035965">
    <property type="entry name" value="PAS-like_dom_sf"/>
</dbReference>
<dbReference type="SMART" id="SM00388">
    <property type="entry name" value="HisKA"/>
    <property type="match status" value="1"/>
</dbReference>
<dbReference type="Pfam" id="PF11845">
    <property type="entry name" value="Tll0287-like"/>
    <property type="match status" value="1"/>
</dbReference>
<accession>A0A1F6GV67</accession>
<dbReference type="InterPro" id="IPR036097">
    <property type="entry name" value="HisK_dim/P_sf"/>
</dbReference>
<dbReference type="SMART" id="SM00387">
    <property type="entry name" value="HATPase_c"/>
    <property type="match status" value="1"/>
</dbReference>
<dbReference type="Proteomes" id="UP000177583">
    <property type="component" value="Unassembled WGS sequence"/>
</dbReference>
<dbReference type="PANTHER" id="PTHR43047:SF72">
    <property type="entry name" value="OSMOSENSING HISTIDINE PROTEIN KINASE SLN1"/>
    <property type="match status" value="1"/>
</dbReference>
<feature type="transmembrane region" description="Helical" evidence="8">
    <location>
        <begin position="48"/>
        <end position="70"/>
    </location>
</feature>